<dbReference type="AlphaFoldDB" id="A0AAE4YHI0"/>
<name>A0AAE4YHI0_9RHOB</name>
<protein>
    <submittedName>
        <fullName evidence="4">Heavy metal transporter</fullName>
    </submittedName>
</protein>
<organism evidence="4 5">
    <name type="scientific">Stagnihabitans tardus</name>
    <dbReference type="NCBI Taxonomy" id="2699202"/>
    <lineage>
        <taxon>Bacteria</taxon>
        <taxon>Pseudomonadati</taxon>
        <taxon>Pseudomonadota</taxon>
        <taxon>Alphaproteobacteria</taxon>
        <taxon>Rhodobacterales</taxon>
        <taxon>Paracoccaceae</taxon>
        <taxon>Stagnihabitans</taxon>
    </lineage>
</organism>
<dbReference type="InterPro" id="IPR036163">
    <property type="entry name" value="HMA_dom_sf"/>
</dbReference>
<sequence>MKRFAILALGAAMLGLPATASFVFAQSAPATASTLTEVTFDVPDMTCGLCPVTVKAAMSGVEGVQSVEVDFDSRSAMVIFDPALTNAATIAEASAQAGYPANVKG</sequence>
<gene>
    <name evidence="4" type="ORF">GV832_20795</name>
</gene>
<evidence type="ECO:0000313" key="4">
    <source>
        <dbReference type="EMBL" id="NBZ90025.1"/>
    </source>
</evidence>
<keyword evidence="1" id="KW-0479">Metal-binding</keyword>
<reference evidence="4" key="1">
    <citation type="submission" date="2020-01" db="EMBL/GenBank/DDBJ databases">
        <authorList>
            <person name="Chen W.-M."/>
        </authorList>
    </citation>
    <scope>NUCLEOTIDE SEQUENCE</scope>
    <source>
        <strain evidence="4">CYK-10</strain>
    </source>
</reference>
<keyword evidence="5" id="KW-1185">Reference proteome</keyword>
<dbReference type="CDD" id="cd00371">
    <property type="entry name" value="HMA"/>
    <property type="match status" value="1"/>
</dbReference>
<dbReference type="SUPFAM" id="SSF55008">
    <property type="entry name" value="HMA, heavy metal-associated domain"/>
    <property type="match status" value="1"/>
</dbReference>
<dbReference type="EMBL" id="JAABNR010000045">
    <property type="protein sequence ID" value="NBZ90025.1"/>
    <property type="molecule type" value="Genomic_DNA"/>
</dbReference>
<evidence type="ECO:0000256" key="1">
    <source>
        <dbReference type="ARBA" id="ARBA00022723"/>
    </source>
</evidence>
<dbReference type="PROSITE" id="PS50846">
    <property type="entry name" value="HMA_2"/>
    <property type="match status" value="1"/>
</dbReference>
<dbReference type="InterPro" id="IPR006121">
    <property type="entry name" value="HMA_dom"/>
</dbReference>
<feature type="signal peptide" evidence="2">
    <location>
        <begin position="1"/>
        <end position="20"/>
    </location>
</feature>
<accession>A0AAE4YHI0</accession>
<evidence type="ECO:0000256" key="2">
    <source>
        <dbReference type="SAM" id="SignalP"/>
    </source>
</evidence>
<proteinExistence type="predicted"/>
<feature type="domain" description="HMA" evidence="3">
    <location>
        <begin position="36"/>
        <end position="102"/>
    </location>
</feature>
<dbReference type="Pfam" id="PF00403">
    <property type="entry name" value="HMA"/>
    <property type="match status" value="1"/>
</dbReference>
<evidence type="ECO:0000313" key="5">
    <source>
        <dbReference type="Proteomes" id="UP001193501"/>
    </source>
</evidence>
<dbReference type="GO" id="GO:0046872">
    <property type="term" value="F:metal ion binding"/>
    <property type="evidence" value="ECO:0007669"/>
    <property type="project" value="UniProtKB-KW"/>
</dbReference>
<evidence type="ECO:0000259" key="3">
    <source>
        <dbReference type="PROSITE" id="PS50846"/>
    </source>
</evidence>
<dbReference type="Gene3D" id="3.30.70.100">
    <property type="match status" value="1"/>
</dbReference>
<comment type="caution">
    <text evidence="4">The sequence shown here is derived from an EMBL/GenBank/DDBJ whole genome shotgun (WGS) entry which is preliminary data.</text>
</comment>
<dbReference type="Proteomes" id="UP001193501">
    <property type="component" value="Unassembled WGS sequence"/>
</dbReference>
<keyword evidence="2" id="KW-0732">Signal</keyword>
<dbReference type="FunFam" id="3.30.70.100:FF:000001">
    <property type="entry name" value="ATPase copper transporting beta"/>
    <property type="match status" value="1"/>
</dbReference>
<feature type="chain" id="PRO_5042134766" evidence="2">
    <location>
        <begin position="21"/>
        <end position="105"/>
    </location>
</feature>